<dbReference type="PANTHER" id="PTHR46044">
    <property type="entry name" value="NITRILASE"/>
    <property type="match status" value="1"/>
</dbReference>
<accession>A7F034</accession>
<gene>
    <name evidence="5" type="ORF">SS1G_10951</name>
</gene>
<evidence type="ECO:0000313" key="6">
    <source>
        <dbReference type="Proteomes" id="UP000001312"/>
    </source>
</evidence>
<dbReference type="InterPro" id="IPR006094">
    <property type="entry name" value="Oxid_FAD_bind_N"/>
</dbReference>
<dbReference type="InterPro" id="IPR016166">
    <property type="entry name" value="FAD-bd_PCMH"/>
</dbReference>
<dbReference type="RefSeq" id="XP_001588504.1">
    <property type="nucleotide sequence ID" value="XM_001588454.1"/>
</dbReference>
<organism evidence="5 6">
    <name type="scientific">Sclerotinia sclerotiorum (strain ATCC 18683 / 1980 / Ss-1)</name>
    <name type="common">White mold</name>
    <name type="synonym">Whetzelinia sclerotiorum</name>
    <dbReference type="NCBI Taxonomy" id="665079"/>
    <lineage>
        <taxon>Eukaryota</taxon>
        <taxon>Fungi</taxon>
        <taxon>Dikarya</taxon>
        <taxon>Ascomycota</taxon>
        <taxon>Pezizomycotina</taxon>
        <taxon>Leotiomycetes</taxon>
        <taxon>Helotiales</taxon>
        <taxon>Sclerotiniaceae</taxon>
        <taxon>Sclerotinia</taxon>
    </lineage>
</organism>
<dbReference type="InterPro" id="IPR036526">
    <property type="entry name" value="C-N_Hydrolase_sf"/>
</dbReference>
<dbReference type="InterPro" id="IPR016169">
    <property type="entry name" value="FAD-bd_PCMH_sub2"/>
</dbReference>
<comment type="similarity">
    <text evidence="2">Belongs to the carbon-nitrogen hydrolase superfamily. Nitrilase family.</text>
</comment>
<dbReference type="Gene3D" id="3.30.465.10">
    <property type="match status" value="2"/>
</dbReference>
<dbReference type="InterPro" id="IPR022257">
    <property type="entry name" value="PHM7_ext"/>
</dbReference>
<evidence type="ECO:0000256" key="1">
    <source>
        <dbReference type="ARBA" id="ARBA00005466"/>
    </source>
</evidence>
<dbReference type="InterPro" id="IPR036318">
    <property type="entry name" value="FAD-bd_PCMH-like_sf"/>
</dbReference>
<name>A7F034_SCLS1</name>
<dbReference type="AlphaFoldDB" id="A7F034"/>
<comment type="similarity">
    <text evidence="1">Belongs to the oxygen-dependent FAD-linked oxidoreductase family.</text>
</comment>
<dbReference type="STRING" id="665079.A7F034"/>
<dbReference type="PROSITE" id="PS51387">
    <property type="entry name" value="FAD_PCMH"/>
    <property type="match status" value="1"/>
</dbReference>
<dbReference type="Proteomes" id="UP000001312">
    <property type="component" value="Unassembled WGS sequence"/>
</dbReference>
<dbReference type="Pfam" id="PF08031">
    <property type="entry name" value="BBE"/>
    <property type="match status" value="1"/>
</dbReference>
<dbReference type="SUPFAM" id="SSF56317">
    <property type="entry name" value="Carbon-nitrogen hydrolase"/>
    <property type="match status" value="1"/>
</dbReference>
<dbReference type="PROSITE" id="PS50263">
    <property type="entry name" value="CN_HYDROLASE"/>
    <property type="match status" value="1"/>
</dbReference>
<feature type="domain" description="FAD-binding PCMH-type" evidence="4">
    <location>
        <begin position="59"/>
        <end position="242"/>
    </location>
</feature>
<protein>
    <recommendedName>
        <fullName evidence="7">FAD-binding PCMH-type domain-containing protein</fullName>
    </recommendedName>
</protein>
<dbReference type="Gene3D" id="3.60.110.10">
    <property type="entry name" value="Carbon-nitrogen hydrolase"/>
    <property type="match status" value="1"/>
</dbReference>
<dbReference type="Pfam" id="PF01565">
    <property type="entry name" value="FAD_binding_4"/>
    <property type="match status" value="1"/>
</dbReference>
<dbReference type="Pfam" id="PF00795">
    <property type="entry name" value="CN_hydrolase"/>
    <property type="match status" value="1"/>
</dbReference>
<dbReference type="InterPro" id="IPR044149">
    <property type="entry name" value="Nitrilases_CHs"/>
</dbReference>
<feature type="domain" description="CN hydrolase" evidence="3">
    <location>
        <begin position="515"/>
        <end position="859"/>
    </location>
</feature>
<proteinExistence type="inferred from homology"/>
<evidence type="ECO:0008006" key="7">
    <source>
        <dbReference type="Google" id="ProtNLM"/>
    </source>
</evidence>
<dbReference type="PANTHER" id="PTHR46044:SF12">
    <property type="entry name" value="HYDROLASE"/>
    <property type="match status" value="1"/>
</dbReference>
<dbReference type="GeneID" id="5484366"/>
<dbReference type="GO" id="GO:0016491">
    <property type="term" value="F:oxidoreductase activity"/>
    <property type="evidence" value="ECO:0000318"/>
    <property type="project" value="GO_Central"/>
</dbReference>
<reference evidence="6" key="1">
    <citation type="journal article" date="2011" name="PLoS Genet.">
        <title>Genomic analysis of the necrotrophic fungal pathogens Sclerotinia sclerotiorum and Botrytis cinerea.</title>
        <authorList>
            <person name="Amselem J."/>
            <person name="Cuomo C.A."/>
            <person name="van Kan J.A."/>
            <person name="Viaud M."/>
            <person name="Benito E.P."/>
            <person name="Couloux A."/>
            <person name="Coutinho P.M."/>
            <person name="de Vries R.P."/>
            <person name="Dyer P.S."/>
            <person name="Fillinger S."/>
            <person name="Fournier E."/>
            <person name="Gout L."/>
            <person name="Hahn M."/>
            <person name="Kohn L."/>
            <person name="Lapalu N."/>
            <person name="Plummer K.M."/>
            <person name="Pradier J.M."/>
            <person name="Quevillon E."/>
            <person name="Sharon A."/>
            <person name="Simon A."/>
            <person name="ten Have A."/>
            <person name="Tudzynski B."/>
            <person name="Tudzynski P."/>
            <person name="Wincker P."/>
            <person name="Andrew M."/>
            <person name="Anthouard V."/>
            <person name="Beever R.E."/>
            <person name="Beffa R."/>
            <person name="Benoit I."/>
            <person name="Bouzid O."/>
            <person name="Brault B."/>
            <person name="Chen Z."/>
            <person name="Choquer M."/>
            <person name="Collemare J."/>
            <person name="Cotton P."/>
            <person name="Danchin E.G."/>
            <person name="Da Silva C."/>
            <person name="Gautier A."/>
            <person name="Giraud C."/>
            <person name="Giraud T."/>
            <person name="Gonzalez C."/>
            <person name="Grossetete S."/>
            <person name="Guldener U."/>
            <person name="Henrissat B."/>
            <person name="Howlett B.J."/>
            <person name="Kodira C."/>
            <person name="Kretschmer M."/>
            <person name="Lappartient A."/>
            <person name="Leroch M."/>
            <person name="Levis C."/>
            <person name="Mauceli E."/>
            <person name="Neuveglise C."/>
            <person name="Oeser B."/>
            <person name="Pearson M."/>
            <person name="Poulain J."/>
            <person name="Poussereau N."/>
            <person name="Quesneville H."/>
            <person name="Rascle C."/>
            <person name="Schumacher J."/>
            <person name="Segurens B."/>
            <person name="Sexton A."/>
            <person name="Silva E."/>
            <person name="Sirven C."/>
            <person name="Soanes D.M."/>
            <person name="Talbot N.J."/>
            <person name="Templeton M."/>
            <person name="Yandava C."/>
            <person name="Yarden O."/>
            <person name="Zeng Q."/>
            <person name="Rollins J.A."/>
            <person name="Lebrun M.H."/>
            <person name="Dickman M."/>
        </authorList>
    </citation>
    <scope>NUCLEOTIDE SEQUENCE [LARGE SCALE GENOMIC DNA]</scope>
    <source>
        <strain evidence="6">ATCC 18683 / 1980 / Ss-1</strain>
    </source>
</reference>
<dbReference type="KEGG" id="ssl:SS1G_10951"/>
<evidence type="ECO:0000259" key="4">
    <source>
        <dbReference type="PROSITE" id="PS51387"/>
    </source>
</evidence>
<evidence type="ECO:0000259" key="3">
    <source>
        <dbReference type="PROSITE" id="PS50263"/>
    </source>
</evidence>
<dbReference type="InParanoid" id="A7F034"/>
<sequence>MREGGQKLQNYTSSDYRTQFYNGFMNNQGEICITNVTDQCVLNDKLLSDATAFTNVSCNQGSVSEYYVQVEQVSDVVAALNFSKETGIRLSIKNSGHDYLGRSSRKGSLALWMKKVLGMSYDASFVPEGCNSTPVAAITTAAGVNTNDVYEFAETHNVTFIGGYATTIGVAGGWVQGGGHSVLSPVYGLGIDRVIQYKIVTTDGVFRVANACENSDLFWALRGGGGGTFGIVMEATHRVEPRIQLAVAMISYNRTSNVMEWFSVIVNNSLPWANQGWGGHYQATNLISVTPLLNLSEAVESMAPATKFAKENNGTVVVEVLSSWYDFYTKYVTSNAASVGSLHPIATRLIPASLFNSTEGRSNLTNFIENLISLGYSPYIPNTTPWLYQWDPASTSATPAWRDSIWELSYGGSWSYNETLEQRQAQVSLVNNLTTIVESFTPTGGAYLNEAHPWTNDWKEAWWGAQNYERLLEIKEKYDPEGICTSSCKTYDLSYYPRLFPFINSKSSITMVQKLRLAVSQSYTLSTTSATLAALSKTTQHAATKSIDLILFPEAYLGGYPRTATFGAAVGARDPKGREQFLHYYKDAVDLGDTPEGAGKKWVNKELEVGDDGKRGDGTREELERIARETGVFIVTGLVERSGGSLYCGVVYVCPKLGMIGKRRKVMPTGSERLIWGQGQPSSLRAVTTTIRGVKLTLASAICWENYMPLLRQSIYSQNANLYLAPTADARDTWLPLMRTVACEGRCVVLSANQCMKRSNLPSWITGNDKDSVIEDDHADGYRHAQLRSRRKSILTDDGCEIALPQSIEGIPETIETAQKDTSDFICRGGSCIISPLGDVLAGPVWDDENGFLFVDIDFDDCLRGRLDLDVGGSYSSWSNRHYLFNITKYGQAELAQEFVAPLALLEAPVYESNVKTDVYVNPALTSRPHTLWIAEDPMDISKHEIANTRDIIPISDALARFNEKRKIVWDRNTVLETPIWEQKIDY</sequence>
<dbReference type="InterPro" id="IPR003010">
    <property type="entry name" value="C-N_Hydrolase"/>
</dbReference>
<dbReference type="GO" id="GO:0071949">
    <property type="term" value="F:FAD binding"/>
    <property type="evidence" value="ECO:0007669"/>
    <property type="project" value="InterPro"/>
</dbReference>
<dbReference type="FunFam" id="3.60.110.10:FF:000016">
    <property type="entry name" value="Nitrilase blr3397"/>
    <property type="match status" value="1"/>
</dbReference>
<dbReference type="Pfam" id="PF12621">
    <property type="entry name" value="PHM7_ext"/>
    <property type="match status" value="1"/>
</dbReference>
<evidence type="ECO:0000256" key="2">
    <source>
        <dbReference type="ARBA" id="ARBA00008129"/>
    </source>
</evidence>
<dbReference type="SUPFAM" id="SSF56176">
    <property type="entry name" value="FAD-binding/transporter-associated domain-like"/>
    <property type="match status" value="1"/>
</dbReference>
<dbReference type="InterPro" id="IPR012951">
    <property type="entry name" value="BBE"/>
</dbReference>
<evidence type="ECO:0000313" key="5">
    <source>
        <dbReference type="EMBL" id="EDN95076.1"/>
    </source>
</evidence>
<dbReference type="EMBL" id="CH476636">
    <property type="protein sequence ID" value="EDN95076.1"/>
    <property type="molecule type" value="Genomic_DNA"/>
</dbReference>
<keyword evidence="6" id="KW-1185">Reference proteome</keyword>